<dbReference type="EMBL" id="JAWRVG010000004">
    <property type="protein sequence ID" value="KAK4082888.1"/>
    <property type="molecule type" value="Genomic_DNA"/>
</dbReference>
<dbReference type="RefSeq" id="XP_062759317.1">
    <property type="nucleotide sequence ID" value="XM_062895885.1"/>
</dbReference>
<evidence type="ECO:0000313" key="3">
    <source>
        <dbReference type="Proteomes" id="UP001273209"/>
    </source>
</evidence>
<gene>
    <name evidence="2" type="ORF">Triagg1_1778</name>
</gene>
<feature type="region of interest" description="Disordered" evidence="1">
    <location>
        <begin position="85"/>
        <end position="108"/>
    </location>
</feature>
<evidence type="ECO:0000313" key="2">
    <source>
        <dbReference type="EMBL" id="KAK4082888.1"/>
    </source>
</evidence>
<dbReference type="GeneID" id="87915790"/>
<organism evidence="2 3">
    <name type="scientific">Trichoderma aggressivum f. europaeum</name>
    <dbReference type="NCBI Taxonomy" id="173218"/>
    <lineage>
        <taxon>Eukaryota</taxon>
        <taxon>Fungi</taxon>
        <taxon>Dikarya</taxon>
        <taxon>Ascomycota</taxon>
        <taxon>Pezizomycotina</taxon>
        <taxon>Sordariomycetes</taxon>
        <taxon>Hypocreomycetidae</taxon>
        <taxon>Hypocreales</taxon>
        <taxon>Hypocreaceae</taxon>
        <taxon>Trichoderma</taxon>
    </lineage>
</organism>
<dbReference type="Proteomes" id="UP001273209">
    <property type="component" value="Unassembled WGS sequence"/>
</dbReference>
<accession>A0AAE1M2P2</accession>
<dbReference type="AlphaFoldDB" id="A0AAE1M2P2"/>
<name>A0AAE1M2P2_9HYPO</name>
<feature type="compositionally biased region" description="Polar residues" evidence="1">
    <location>
        <begin position="23"/>
        <end position="48"/>
    </location>
</feature>
<reference evidence="2" key="1">
    <citation type="submission" date="2023-11" db="EMBL/GenBank/DDBJ databases">
        <title>The genome sequences of three competitors of mushroom-forming fungi.</title>
        <authorList>
            <person name="Beijen E."/>
            <person name="Ohm R.A."/>
        </authorList>
    </citation>
    <scope>NUCLEOTIDE SEQUENCE</scope>
    <source>
        <strain evidence="2">CBS 100526</strain>
    </source>
</reference>
<sequence length="271" mass="28796">MPVRVRASMSLIESGRAYGTPPHRTTNGERYTSTGGQPPCASWQSTRQGTRDNFEPPCAPLGAGLRKPNPALPFSGALSAWGASADPEWLPKTPKTHRSGASRTPPGQNQKLSCLWCLCSRFRAGGPSNLNMGQRGFSLLVPSSCFSLGAEPDQGCWRGGGEEGRRRRRMEERAAQAWIQPALSLDGGEMVSRRSQRFGGQVLGNVQAPSRPSARPDGHLLADAVPVLALGGRIAVVEPIGDGLAISCDQVGDADARHDLCALSESESELS</sequence>
<comment type="caution">
    <text evidence="2">The sequence shown here is derived from an EMBL/GenBank/DDBJ whole genome shotgun (WGS) entry which is preliminary data.</text>
</comment>
<evidence type="ECO:0000256" key="1">
    <source>
        <dbReference type="SAM" id="MobiDB-lite"/>
    </source>
</evidence>
<feature type="region of interest" description="Disordered" evidence="1">
    <location>
        <begin position="1"/>
        <end position="62"/>
    </location>
</feature>
<proteinExistence type="predicted"/>
<protein>
    <submittedName>
        <fullName evidence="2">Uncharacterized protein</fullName>
    </submittedName>
</protein>
<keyword evidence="3" id="KW-1185">Reference proteome</keyword>